<proteinExistence type="predicted"/>
<protein>
    <submittedName>
        <fullName evidence="1">Uncharacterized protein</fullName>
    </submittedName>
</protein>
<dbReference type="Gramene" id="PRQ35149">
    <property type="protein sequence ID" value="PRQ35149"/>
    <property type="gene ID" value="RchiOBHm_Chr5g0076861"/>
</dbReference>
<comment type="caution">
    <text evidence="1">The sequence shown here is derived from an EMBL/GenBank/DDBJ whole genome shotgun (WGS) entry which is preliminary data.</text>
</comment>
<evidence type="ECO:0000313" key="1">
    <source>
        <dbReference type="EMBL" id="PRQ35149.1"/>
    </source>
</evidence>
<evidence type="ECO:0000313" key="2">
    <source>
        <dbReference type="Proteomes" id="UP000238479"/>
    </source>
</evidence>
<organism evidence="1 2">
    <name type="scientific">Rosa chinensis</name>
    <name type="common">China rose</name>
    <dbReference type="NCBI Taxonomy" id="74649"/>
    <lineage>
        <taxon>Eukaryota</taxon>
        <taxon>Viridiplantae</taxon>
        <taxon>Streptophyta</taxon>
        <taxon>Embryophyta</taxon>
        <taxon>Tracheophyta</taxon>
        <taxon>Spermatophyta</taxon>
        <taxon>Magnoliopsida</taxon>
        <taxon>eudicotyledons</taxon>
        <taxon>Gunneridae</taxon>
        <taxon>Pentapetalae</taxon>
        <taxon>rosids</taxon>
        <taxon>fabids</taxon>
        <taxon>Rosales</taxon>
        <taxon>Rosaceae</taxon>
        <taxon>Rosoideae</taxon>
        <taxon>Rosoideae incertae sedis</taxon>
        <taxon>Rosa</taxon>
    </lineage>
</organism>
<dbReference type="Proteomes" id="UP000238479">
    <property type="component" value="Chromosome 5"/>
</dbReference>
<gene>
    <name evidence="1" type="ORF">RchiOBHm_Chr5g0076861</name>
</gene>
<dbReference type="AlphaFoldDB" id="A0A2P6QLV9"/>
<accession>A0A2P6QLV9</accession>
<name>A0A2P6QLV9_ROSCH</name>
<keyword evidence="2" id="KW-1185">Reference proteome</keyword>
<reference evidence="1 2" key="1">
    <citation type="journal article" date="2018" name="Nat. Genet.">
        <title>The Rosa genome provides new insights in the design of modern roses.</title>
        <authorList>
            <person name="Bendahmane M."/>
        </authorList>
    </citation>
    <scope>NUCLEOTIDE SEQUENCE [LARGE SCALE GENOMIC DNA]</scope>
    <source>
        <strain evidence="2">cv. Old Blush</strain>
    </source>
</reference>
<dbReference type="EMBL" id="PDCK01000043">
    <property type="protein sequence ID" value="PRQ35149.1"/>
    <property type="molecule type" value="Genomic_DNA"/>
</dbReference>
<sequence>MSTISLVVGKYDREIFREGQSEPSVSFFFIREGNLAKNFGPFAESRGTRQHAFNKNNITSYLMVCTLCTP</sequence>